<dbReference type="AlphaFoldDB" id="A0A6J6LTM9"/>
<accession>A0A6J6LTM9</accession>
<feature type="compositionally biased region" description="Basic and acidic residues" evidence="1">
    <location>
        <begin position="179"/>
        <end position="199"/>
    </location>
</feature>
<name>A0A6J6LTM9_9ZZZZ</name>
<protein>
    <submittedName>
        <fullName evidence="2">Unannotated protein</fullName>
    </submittedName>
</protein>
<feature type="compositionally biased region" description="Acidic residues" evidence="1">
    <location>
        <begin position="215"/>
        <end position="242"/>
    </location>
</feature>
<dbReference type="EMBL" id="CAEZWO010000098">
    <property type="protein sequence ID" value="CAB4665186.1"/>
    <property type="molecule type" value="Genomic_DNA"/>
</dbReference>
<proteinExistence type="predicted"/>
<feature type="region of interest" description="Disordered" evidence="1">
    <location>
        <begin position="126"/>
        <end position="260"/>
    </location>
</feature>
<reference evidence="2" key="1">
    <citation type="submission" date="2020-05" db="EMBL/GenBank/DDBJ databases">
        <authorList>
            <person name="Chiriac C."/>
            <person name="Salcher M."/>
            <person name="Ghai R."/>
            <person name="Kavagutti S V."/>
        </authorList>
    </citation>
    <scope>NUCLEOTIDE SEQUENCE</scope>
</reference>
<evidence type="ECO:0000256" key="1">
    <source>
        <dbReference type="SAM" id="MobiDB-lite"/>
    </source>
</evidence>
<organism evidence="2">
    <name type="scientific">freshwater metagenome</name>
    <dbReference type="NCBI Taxonomy" id="449393"/>
    <lineage>
        <taxon>unclassified sequences</taxon>
        <taxon>metagenomes</taxon>
        <taxon>ecological metagenomes</taxon>
    </lineage>
</organism>
<feature type="compositionally biased region" description="Low complexity" evidence="1">
    <location>
        <begin position="133"/>
        <end position="177"/>
    </location>
</feature>
<sequence>MKEDDFFSIEQSEELIASLKNGKQSEFAHLQSSLKELAHVDDLPKGATPPVLPSSIKEVLYKMPVEFSKRRTAVVSLIAASLVASATLTAAAVTNSGPAPLVRVAHQTAKFVKEIAGTVTKAVTGKAKDLNETPTAPAAAPTSATPATPAAPATSATPAAPAATPTSPAPVVVAPTKPAKKESEKQKSPESSKGNDESKSPSTGLTPPPVTGGGDDSDDHETTSDDSFDDSFDDEGDDEGDDAPGSSHDSEDDDSEEEDD</sequence>
<feature type="compositionally biased region" description="Acidic residues" evidence="1">
    <location>
        <begin position="250"/>
        <end position="260"/>
    </location>
</feature>
<gene>
    <name evidence="2" type="ORF">UFOPK2254_00982</name>
</gene>
<evidence type="ECO:0000313" key="2">
    <source>
        <dbReference type="EMBL" id="CAB4665186.1"/>
    </source>
</evidence>